<evidence type="ECO:0000313" key="2">
    <source>
        <dbReference type="EMBL" id="MBM7589767.1"/>
    </source>
</evidence>
<keyword evidence="1" id="KW-0472">Membrane</keyword>
<gene>
    <name evidence="2" type="ORF">JOD01_001367</name>
</gene>
<feature type="transmembrane region" description="Helical" evidence="1">
    <location>
        <begin position="33"/>
        <end position="51"/>
    </location>
</feature>
<dbReference type="InterPro" id="IPR035211">
    <property type="entry name" value="DUF5325"/>
</dbReference>
<protein>
    <submittedName>
        <fullName evidence="2">F0F1-type ATP synthase assembly protein I</fullName>
    </submittedName>
</protein>
<name>A0A938Y1A6_9BACL</name>
<dbReference type="RefSeq" id="WP_204517485.1">
    <property type="nucleotide sequence ID" value="NZ_BAABIN010000038.1"/>
</dbReference>
<proteinExistence type="predicted"/>
<sequence>MTRYQVVTFVLAVCVAACIIGIGVAIAEQSITGIIACLLGSAVFMGSGFRYKRKHLR</sequence>
<dbReference type="Pfam" id="PF17259">
    <property type="entry name" value="DUF5325"/>
    <property type="match status" value="1"/>
</dbReference>
<reference evidence="2" key="1">
    <citation type="submission" date="2021-01" db="EMBL/GenBank/DDBJ databases">
        <title>Genomic Encyclopedia of Type Strains, Phase IV (KMG-IV): sequencing the most valuable type-strain genomes for metagenomic binning, comparative biology and taxonomic classification.</title>
        <authorList>
            <person name="Goeker M."/>
        </authorList>
    </citation>
    <scope>NUCLEOTIDE SEQUENCE</scope>
    <source>
        <strain evidence="2">DSM 25523</strain>
    </source>
</reference>
<evidence type="ECO:0000256" key="1">
    <source>
        <dbReference type="SAM" id="Phobius"/>
    </source>
</evidence>
<organism evidence="2 3">
    <name type="scientific">Brevibacillus fulvus</name>
    <dbReference type="NCBI Taxonomy" id="1125967"/>
    <lineage>
        <taxon>Bacteria</taxon>
        <taxon>Bacillati</taxon>
        <taxon>Bacillota</taxon>
        <taxon>Bacilli</taxon>
        <taxon>Bacillales</taxon>
        <taxon>Paenibacillaceae</taxon>
        <taxon>Brevibacillus</taxon>
    </lineage>
</organism>
<keyword evidence="1" id="KW-0812">Transmembrane</keyword>
<feature type="transmembrane region" description="Helical" evidence="1">
    <location>
        <begin position="7"/>
        <end position="27"/>
    </location>
</feature>
<comment type="caution">
    <text evidence="2">The sequence shown here is derived from an EMBL/GenBank/DDBJ whole genome shotgun (WGS) entry which is preliminary data.</text>
</comment>
<dbReference type="Proteomes" id="UP000717624">
    <property type="component" value="Unassembled WGS sequence"/>
</dbReference>
<keyword evidence="1" id="KW-1133">Transmembrane helix</keyword>
<evidence type="ECO:0000313" key="3">
    <source>
        <dbReference type="Proteomes" id="UP000717624"/>
    </source>
</evidence>
<accession>A0A938Y1A6</accession>
<dbReference type="AlphaFoldDB" id="A0A938Y1A6"/>
<dbReference type="EMBL" id="JAFBEB010000003">
    <property type="protein sequence ID" value="MBM7589767.1"/>
    <property type="molecule type" value="Genomic_DNA"/>
</dbReference>
<keyword evidence="3" id="KW-1185">Reference proteome</keyword>